<accession>A0ABW1JX95</accession>
<keyword evidence="7" id="KW-0406">Ion transport</keyword>
<evidence type="ECO:0000313" key="16">
    <source>
        <dbReference type="EMBL" id="MFC6013531.1"/>
    </source>
</evidence>
<dbReference type="InterPro" id="IPR007182">
    <property type="entry name" value="MnhB"/>
</dbReference>
<dbReference type="RefSeq" id="WP_378608565.1">
    <property type="nucleotide sequence ID" value="NZ_JBHSQN010000014.1"/>
</dbReference>
<feature type="transmembrane region" description="Helical" evidence="10">
    <location>
        <begin position="733"/>
        <end position="752"/>
    </location>
</feature>
<keyword evidence="5 9" id="KW-0812">Transmembrane</keyword>
<feature type="transmembrane region" description="Helical" evidence="10">
    <location>
        <begin position="290"/>
        <end position="309"/>
    </location>
</feature>
<feature type="transmembrane region" description="Helical" evidence="10">
    <location>
        <begin position="261"/>
        <end position="283"/>
    </location>
</feature>
<dbReference type="Pfam" id="PF04039">
    <property type="entry name" value="MnhB"/>
    <property type="match status" value="1"/>
</dbReference>
<dbReference type="PRINTS" id="PR01434">
    <property type="entry name" value="NADHDHGNASE5"/>
</dbReference>
<keyword evidence="17" id="KW-1185">Reference proteome</keyword>
<feature type="domain" description="MrpA C-terminal/MbhD" evidence="14">
    <location>
        <begin position="597"/>
        <end position="661"/>
    </location>
</feature>
<evidence type="ECO:0000256" key="7">
    <source>
        <dbReference type="ARBA" id="ARBA00023065"/>
    </source>
</evidence>
<dbReference type="EMBL" id="JBHSQN010000014">
    <property type="protein sequence ID" value="MFC6013531.1"/>
    <property type="molecule type" value="Genomic_DNA"/>
</dbReference>
<feature type="transmembrane region" description="Helical" evidence="10">
    <location>
        <begin position="850"/>
        <end position="875"/>
    </location>
</feature>
<evidence type="ECO:0000259" key="13">
    <source>
        <dbReference type="Pfam" id="PF04039"/>
    </source>
</evidence>
<name>A0ABW1JX95_9NOCA</name>
<evidence type="ECO:0000259" key="14">
    <source>
        <dbReference type="Pfam" id="PF13244"/>
    </source>
</evidence>
<evidence type="ECO:0000256" key="6">
    <source>
        <dbReference type="ARBA" id="ARBA00022989"/>
    </source>
</evidence>
<dbReference type="Pfam" id="PF00361">
    <property type="entry name" value="Proton_antipo_M"/>
    <property type="match status" value="1"/>
</dbReference>
<dbReference type="InterPro" id="IPR001750">
    <property type="entry name" value="ND/Mrp_TM"/>
</dbReference>
<evidence type="ECO:0000256" key="4">
    <source>
        <dbReference type="ARBA" id="ARBA00022475"/>
    </source>
</evidence>
<keyword evidence="2" id="KW-0813">Transport</keyword>
<keyword evidence="4" id="KW-1003">Cell membrane</keyword>
<evidence type="ECO:0000313" key="17">
    <source>
        <dbReference type="Proteomes" id="UP001596223"/>
    </source>
</evidence>
<organism evidence="16 17">
    <name type="scientific">Nocardia lasii</name>
    <dbReference type="NCBI Taxonomy" id="1616107"/>
    <lineage>
        <taxon>Bacteria</taxon>
        <taxon>Bacillati</taxon>
        <taxon>Actinomycetota</taxon>
        <taxon>Actinomycetes</taxon>
        <taxon>Mycobacteriales</taxon>
        <taxon>Nocardiaceae</taxon>
        <taxon>Nocardia</taxon>
    </lineage>
</organism>
<evidence type="ECO:0000256" key="1">
    <source>
        <dbReference type="ARBA" id="ARBA00004651"/>
    </source>
</evidence>
<feature type="transmembrane region" description="Helical" evidence="10">
    <location>
        <begin position="403"/>
        <end position="425"/>
    </location>
</feature>
<keyword evidence="3" id="KW-0050">Antiport</keyword>
<feature type="transmembrane region" description="Helical" evidence="10">
    <location>
        <begin position="446"/>
        <end position="468"/>
    </location>
</feature>
<feature type="transmembrane region" description="Helical" evidence="10">
    <location>
        <begin position="590"/>
        <end position="609"/>
    </location>
</feature>
<evidence type="ECO:0000259" key="12">
    <source>
        <dbReference type="Pfam" id="PF00662"/>
    </source>
</evidence>
<feature type="transmembrane region" description="Helical" evidence="10">
    <location>
        <begin position="791"/>
        <end position="812"/>
    </location>
</feature>
<dbReference type="NCBIfam" id="NF009284">
    <property type="entry name" value="PRK12644.1"/>
    <property type="match status" value="1"/>
</dbReference>
<feature type="domain" description="Na+/H+ antiporter MnhB subunit-related protein" evidence="13">
    <location>
        <begin position="791"/>
        <end position="914"/>
    </location>
</feature>
<keyword evidence="6 10" id="KW-1133">Transmembrane helix</keyword>
<sequence length="929" mass="97394">MPAVLLVHALAALLAPLCVRVLGRNAFYVLALVPLGSLGWVFANWGTTVETQWQWAPQISMNIDLRFDSLAAVMCTLVLGVGALILAYCGRYFGRDEARLGVFAAELTGFAGAMFGLVTSDNMLLLFVFWEITTVLSFLLVGHYAERSASRRAAIQALLVTGAGGLAMLVGIIILGLRYNSFLLSDILAADAPPGGSAVSVAVGLVLLGAISKSAIVPLHFWLPGAMAAPTPVSAYLHAAAMVKAGIYLVARLAPALSQTFPWHVMLLPLGLITVLLAGWRAIQVHDLKLVLAFGTVSQLGLMIMMVGVGTPDAALAGLALLVAHGMFKACLFMVVGIIDHGAGTRDLRRLSGLGRRSPVLCAVAVLAAASMAALPPLFGFVAKESALGALWTAEVLSPWMRVVLIAGVAVGSAFTVAYSVRFVWGAFGTTSNPDPVTTWHAPGPLLLGPPAVLAVAGLAAGLGAPLVDRWLSPYAKTLPGHLDSHLSLWHGFNGPLLLTVLIIIAGIALFLIRGWIGEPEHPRLGNADRNYDAALRAMDRLSLRITGTVQSGSLPASQATILCTLVILPTILLAVGTRRGIELRLWDSPLQAAIGAIMIAMALAATVLRNRLASVLVVGVTGYGCGVIFALHGAPDLALTQFLVETLILVVFVLVLRAFPAEITESQGTAFKIRRALLAIAVGVTVPVLGAFAIAARHGDPIWRAIPDAAYAIGGGKNAVNVLLVDIRAWDTLGEISVLVVAATGVASLVFRSRRFGGAPRASESPNYDPDKVSWLPAARLLDRRDRSMVLQITTRLVFPTIMVLSVYFFFSGHNAPGGGFAGGLVAGLALTLRYLAGGRYELGEALPVDAGHLLGTGLILAAGTATASLLLGAPPLSSAIIEVTLPLLGHIKLVTALFFDLGVYLVVVGLVLDVLRSLGARLDKELV</sequence>
<feature type="transmembrane region" description="Helical" evidence="10">
    <location>
        <begin position="124"/>
        <end position="145"/>
    </location>
</feature>
<dbReference type="Proteomes" id="UP001596223">
    <property type="component" value="Unassembled WGS sequence"/>
</dbReference>
<feature type="transmembrane region" description="Helical" evidence="10">
    <location>
        <begin position="639"/>
        <end position="657"/>
    </location>
</feature>
<protein>
    <submittedName>
        <fullName evidence="16">Na+/H+ antiporter subunit A</fullName>
    </submittedName>
</protein>
<feature type="domain" description="NADH-Ubiquinone oxidoreductase (complex I) chain 5 N-terminal" evidence="12">
    <location>
        <begin position="57"/>
        <end position="97"/>
    </location>
</feature>
<dbReference type="PANTHER" id="PTHR43373">
    <property type="entry name" value="NA(+)/H(+) ANTIPORTER SUBUNIT"/>
    <property type="match status" value="1"/>
</dbReference>
<feature type="transmembrane region" description="Helical" evidence="10">
    <location>
        <begin position="157"/>
        <end position="179"/>
    </location>
</feature>
<keyword evidence="8 10" id="KW-0472">Membrane</keyword>
<feature type="domain" description="MrpA C-terminal/MbhE" evidence="15">
    <location>
        <begin position="675"/>
        <end position="758"/>
    </location>
</feature>
<feature type="transmembrane region" description="Helical" evidence="10">
    <location>
        <begin position="100"/>
        <end position="118"/>
    </location>
</feature>
<dbReference type="Pfam" id="PF20501">
    <property type="entry name" value="MbhE"/>
    <property type="match status" value="1"/>
</dbReference>
<evidence type="ECO:0000259" key="15">
    <source>
        <dbReference type="Pfam" id="PF20501"/>
    </source>
</evidence>
<feature type="transmembrane region" description="Helical" evidence="10">
    <location>
        <begin position="360"/>
        <end position="383"/>
    </location>
</feature>
<feature type="transmembrane region" description="Helical" evidence="10">
    <location>
        <begin position="199"/>
        <end position="223"/>
    </location>
</feature>
<feature type="transmembrane region" description="Helical" evidence="10">
    <location>
        <begin position="677"/>
        <end position="697"/>
    </location>
</feature>
<dbReference type="PANTHER" id="PTHR43373:SF1">
    <property type="entry name" value="NA(+)_H(+) ANTIPORTER SUBUNIT A"/>
    <property type="match status" value="1"/>
</dbReference>
<feature type="transmembrane region" description="Helical" evidence="10">
    <location>
        <begin position="315"/>
        <end position="339"/>
    </location>
</feature>
<dbReference type="InterPro" id="IPR046806">
    <property type="entry name" value="MrpA_C/MbhE"/>
</dbReference>
<evidence type="ECO:0000256" key="3">
    <source>
        <dbReference type="ARBA" id="ARBA00022449"/>
    </source>
</evidence>
<feature type="transmembrane region" description="Helical" evidence="10">
    <location>
        <begin position="616"/>
        <end position="633"/>
    </location>
</feature>
<evidence type="ECO:0000256" key="2">
    <source>
        <dbReference type="ARBA" id="ARBA00022448"/>
    </source>
</evidence>
<feature type="transmembrane region" description="Helical" evidence="10">
    <location>
        <begin position="560"/>
        <end position="578"/>
    </location>
</feature>
<feature type="transmembrane region" description="Helical" evidence="10">
    <location>
        <begin position="818"/>
        <end position="838"/>
    </location>
</feature>
<gene>
    <name evidence="16" type="ORF">ACFP3H_20950</name>
</gene>
<evidence type="ECO:0000259" key="11">
    <source>
        <dbReference type="Pfam" id="PF00361"/>
    </source>
</evidence>
<evidence type="ECO:0000256" key="9">
    <source>
        <dbReference type="RuleBase" id="RU000320"/>
    </source>
</evidence>
<dbReference type="InterPro" id="IPR001516">
    <property type="entry name" value="Proton_antipo_N"/>
</dbReference>
<feature type="transmembrane region" description="Helical" evidence="10">
    <location>
        <begin position="488"/>
        <end position="513"/>
    </location>
</feature>
<evidence type="ECO:0000256" key="8">
    <source>
        <dbReference type="ARBA" id="ARBA00023136"/>
    </source>
</evidence>
<feature type="transmembrane region" description="Helical" evidence="10">
    <location>
        <begin position="895"/>
        <end position="917"/>
    </location>
</feature>
<reference evidence="17" key="1">
    <citation type="journal article" date="2019" name="Int. J. Syst. Evol. Microbiol.">
        <title>The Global Catalogue of Microorganisms (GCM) 10K type strain sequencing project: providing services to taxonomists for standard genome sequencing and annotation.</title>
        <authorList>
            <consortium name="The Broad Institute Genomics Platform"/>
            <consortium name="The Broad Institute Genome Sequencing Center for Infectious Disease"/>
            <person name="Wu L."/>
            <person name="Ma J."/>
        </authorList>
    </citation>
    <scope>NUCLEOTIDE SEQUENCE [LARGE SCALE GENOMIC DNA]</scope>
    <source>
        <strain evidence="17">CCUG 36956</strain>
    </source>
</reference>
<comment type="subcellular location">
    <subcellularLocation>
        <location evidence="1">Cell membrane</location>
        <topology evidence="1">Multi-pass membrane protein</topology>
    </subcellularLocation>
    <subcellularLocation>
        <location evidence="9">Membrane</location>
        <topology evidence="9">Multi-pass membrane protein</topology>
    </subcellularLocation>
</comment>
<proteinExistence type="predicted"/>
<dbReference type="InterPro" id="IPR025383">
    <property type="entry name" value="MrpA_C/MbhD"/>
</dbReference>
<evidence type="ECO:0000256" key="5">
    <source>
        <dbReference type="ARBA" id="ARBA00022692"/>
    </source>
</evidence>
<dbReference type="InterPro" id="IPR050616">
    <property type="entry name" value="CPA3_Na-H_Antiporter_A"/>
</dbReference>
<feature type="domain" description="NADH:quinone oxidoreductase/Mrp antiporter transmembrane" evidence="11">
    <location>
        <begin position="120"/>
        <end position="402"/>
    </location>
</feature>
<comment type="caution">
    <text evidence="16">The sequence shown here is derived from an EMBL/GenBank/DDBJ whole genome shotgun (WGS) entry which is preliminary data.</text>
</comment>
<evidence type="ECO:0000256" key="10">
    <source>
        <dbReference type="SAM" id="Phobius"/>
    </source>
</evidence>
<dbReference type="Pfam" id="PF13244">
    <property type="entry name" value="MbhD"/>
    <property type="match status" value="1"/>
</dbReference>
<feature type="transmembrane region" description="Helical" evidence="10">
    <location>
        <begin position="70"/>
        <end position="88"/>
    </location>
</feature>
<dbReference type="Pfam" id="PF00662">
    <property type="entry name" value="Proton_antipo_N"/>
    <property type="match status" value="1"/>
</dbReference>